<dbReference type="InterPro" id="IPR040198">
    <property type="entry name" value="Fido_containing"/>
</dbReference>
<feature type="domain" description="Fido" evidence="2">
    <location>
        <begin position="173"/>
        <end position="320"/>
    </location>
</feature>
<comment type="caution">
    <text evidence="3">The sequence shown here is derived from an EMBL/GenBank/DDBJ whole genome shotgun (WGS) entry which is preliminary data.</text>
</comment>
<evidence type="ECO:0000256" key="1">
    <source>
        <dbReference type="SAM" id="MobiDB-lite"/>
    </source>
</evidence>
<dbReference type="Proteomes" id="UP001319870">
    <property type="component" value="Unassembled WGS sequence"/>
</dbReference>
<dbReference type="SUPFAM" id="SSF140931">
    <property type="entry name" value="Fic-like"/>
    <property type="match status" value="1"/>
</dbReference>
<feature type="region of interest" description="Disordered" evidence="1">
    <location>
        <begin position="1"/>
        <end position="50"/>
    </location>
</feature>
<sequence length="429" mass="46387">MTTTDRHGNLRGDAGRPSGQASPSAADDLDAPAEPRHGWPALSHEDRDWTSTIEPGRLSVFERMRIERPYKAAVAPEIADLPVVLAAETTEIVEGATQDVVRFDEQMSSLPVPMPAVLLRSESASSSQIEHLTTNARNLAMASIGVDAKQNAALVAANVRAMTLAADAGADRVDAEAILAVHRALMMASEPDVAGRWRTEQVWIGSHTAYPHGADFIPPHHDRVVAAIHDLVRFAGRYDVPAIAHAAITHAQFETIHPFTEGNGRTGRVLLQSVLRRRGLLRATTVPVSAGLLGDPDRYFRALTAYRDGDVDRIVTEVAKAAMSATANGRELAAAIADIRARWHEQIKARSNSSAWPLSDSLFAQPVVTAEHVATTLGLSDRGARNTIDVLVRDGVLTPATTAKRKQYWQASEVLTAMDSFSRRAGRRA</sequence>
<dbReference type="InterPro" id="IPR003812">
    <property type="entry name" value="Fido"/>
</dbReference>
<dbReference type="PANTHER" id="PTHR13504:SF38">
    <property type="entry name" value="FIDO DOMAIN-CONTAINING PROTEIN"/>
    <property type="match status" value="1"/>
</dbReference>
<protein>
    <submittedName>
        <fullName evidence="3">Fic family protein</fullName>
    </submittedName>
</protein>
<feature type="compositionally biased region" description="Basic and acidic residues" evidence="1">
    <location>
        <begin position="1"/>
        <end position="14"/>
    </location>
</feature>
<name>A0ABS7ZK88_9MICO</name>
<dbReference type="RefSeq" id="WP_225566666.1">
    <property type="nucleotide sequence ID" value="NZ_JAIXCQ010000014.1"/>
</dbReference>
<feature type="compositionally biased region" description="Basic and acidic residues" evidence="1">
    <location>
        <begin position="33"/>
        <end position="49"/>
    </location>
</feature>
<dbReference type="InterPro" id="IPR036597">
    <property type="entry name" value="Fido-like_dom_sf"/>
</dbReference>
<evidence type="ECO:0000313" key="3">
    <source>
        <dbReference type="EMBL" id="MCA5894937.1"/>
    </source>
</evidence>
<gene>
    <name evidence="3" type="ORF">LEP48_16510</name>
</gene>
<dbReference type="Pfam" id="PF02661">
    <property type="entry name" value="Fic"/>
    <property type="match status" value="1"/>
</dbReference>
<dbReference type="EMBL" id="JAIXCQ010000014">
    <property type="protein sequence ID" value="MCA5894937.1"/>
    <property type="molecule type" value="Genomic_DNA"/>
</dbReference>
<dbReference type="Gene3D" id="1.10.3290.10">
    <property type="entry name" value="Fido-like domain"/>
    <property type="match status" value="1"/>
</dbReference>
<accession>A0ABS7ZK88</accession>
<proteinExistence type="predicted"/>
<organism evidence="3 4">
    <name type="scientific">Isoptericola luteus</name>
    <dbReference type="NCBI Taxonomy" id="2879484"/>
    <lineage>
        <taxon>Bacteria</taxon>
        <taxon>Bacillati</taxon>
        <taxon>Actinomycetota</taxon>
        <taxon>Actinomycetes</taxon>
        <taxon>Micrococcales</taxon>
        <taxon>Promicromonosporaceae</taxon>
        <taxon>Isoptericola</taxon>
    </lineage>
</organism>
<evidence type="ECO:0000313" key="4">
    <source>
        <dbReference type="Proteomes" id="UP001319870"/>
    </source>
</evidence>
<reference evidence="3 4" key="1">
    <citation type="submission" date="2021-09" db="EMBL/GenBank/DDBJ databases">
        <title>Isoptericola luteus sp. nov., a novel bacterium isolated from Harbin, the capital city of Heilongjiang province.</title>
        <authorList>
            <person name="Li J."/>
        </authorList>
    </citation>
    <scope>NUCLEOTIDE SEQUENCE [LARGE SCALE GENOMIC DNA]</scope>
    <source>
        <strain evidence="3 4">NEAU-Y5</strain>
    </source>
</reference>
<keyword evidence="4" id="KW-1185">Reference proteome</keyword>
<dbReference type="PROSITE" id="PS51459">
    <property type="entry name" value="FIDO"/>
    <property type="match status" value="1"/>
</dbReference>
<evidence type="ECO:0000259" key="2">
    <source>
        <dbReference type="PROSITE" id="PS51459"/>
    </source>
</evidence>
<dbReference type="PANTHER" id="PTHR13504">
    <property type="entry name" value="FIDO DOMAIN-CONTAINING PROTEIN DDB_G0283145"/>
    <property type="match status" value="1"/>
</dbReference>